<dbReference type="Proteomes" id="UP000243250">
    <property type="component" value="Unassembled WGS sequence"/>
</dbReference>
<sequence>MSNERSEMSRPKAEQSDVKLLGIRQALLGAAAGLAGMASMAPFLGLAWILGAFDLAAVSGLSTIVGLGGFSLGLFIFVAGGMTTLPLLFVSLAVFMPGETVARKGAAFSAVVWTGFAVAFWTGQTGVTLALFLVLSLLAHVAYGYVLGTVYGRYAHIPVYDV</sequence>
<dbReference type="STRING" id="555875.SAMN04488124_2630"/>
<dbReference type="Pfam" id="PF20587">
    <property type="entry name" value="DUF6789"/>
    <property type="match status" value="1"/>
</dbReference>
<accession>A0A1I6HZA6</accession>
<gene>
    <name evidence="2" type="ORF">SAMN04488124_2630</name>
</gene>
<feature type="transmembrane region" description="Helical" evidence="1">
    <location>
        <begin position="129"/>
        <end position="148"/>
    </location>
</feature>
<proteinExistence type="predicted"/>
<keyword evidence="1" id="KW-0472">Membrane</keyword>
<dbReference type="EMBL" id="FOYS01000004">
    <property type="protein sequence ID" value="SFR59767.1"/>
    <property type="molecule type" value="Genomic_DNA"/>
</dbReference>
<reference evidence="3" key="1">
    <citation type="submission" date="2016-10" db="EMBL/GenBank/DDBJ databases">
        <authorList>
            <person name="Varghese N."/>
            <person name="Submissions S."/>
        </authorList>
    </citation>
    <scope>NUCLEOTIDE SEQUENCE [LARGE SCALE GENOMIC DNA]</scope>
    <source>
        <strain evidence="3">CGMCC 1.8711</strain>
    </source>
</reference>
<feature type="transmembrane region" description="Helical" evidence="1">
    <location>
        <begin position="26"/>
        <end position="50"/>
    </location>
</feature>
<dbReference type="AlphaFoldDB" id="A0A1I6HZA6"/>
<dbReference type="RefSeq" id="WP_089881695.1">
    <property type="nucleotide sequence ID" value="NZ_FOYS01000004.1"/>
</dbReference>
<evidence type="ECO:0000313" key="2">
    <source>
        <dbReference type="EMBL" id="SFR59767.1"/>
    </source>
</evidence>
<dbReference type="InterPro" id="IPR046739">
    <property type="entry name" value="DUF6789"/>
</dbReference>
<keyword evidence="1" id="KW-0812">Transmembrane</keyword>
<name>A0A1I6HZA6_9EURY</name>
<feature type="transmembrane region" description="Helical" evidence="1">
    <location>
        <begin position="70"/>
        <end position="94"/>
    </location>
</feature>
<organism evidence="2 3">
    <name type="scientific">Halogeometricum limi</name>
    <dbReference type="NCBI Taxonomy" id="555875"/>
    <lineage>
        <taxon>Archaea</taxon>
        <taxon>Methanobacteriati</taxon>
        <taxon>Methanobacteriota</taxon>
        <taxon>Stenosarchaea group</taxon>
        <taxon>Halobacteria</taxon>
        <taxon>Halobacteriales</taxon>
        <taxon>Haloferacaceae</taxon>
        <taxon>Halogeometricum</taxon>
    </lineage>
</organism>
<keyword evidence="1" id="KW-1133">Transmembrane helix</keyword>
<feature type="transmembrane region" description="Helical" evidence="1">
    <location>
        <begin position="106"/>
        <end position="123"/>
    </location>
</feature>
<keyword evidence="3" id="KW-1185">Reference proteome</keyword>
<dbReference type="OrthoDB" id="342717at2157"/>
<evidence type="ECO:0000256" key="1">
    <source>
        <dbReference type="SAM" id="Phobius"/>
    </source>
</evidence>
<protein>
    <recommendedName>
        <fullName evidence="4">Cytochrome C oxidase subunit I</fullName>
    </recommendedName>
</protein>
<evidence type="ECO:0008006" key="4">
    <source>
        <dbReference type="Google" id="ProtNLM"/>
    </source>
</evidence>
<evidence type="ECO:0000313" key="3">
    <source>
        <dbReference type="Proteomes" id="UP000243250"/>
    </source>
</evidence>